<dbReference type="GO" id="GO:0008409">
    <property type="term" value="F:5'-3' exonuclease activity"/>
    <property type="evidence" value="ECO:0007669"/>
    <property type="project" value="InterPro"/>
</dbReference>
<organism evidence="2 3">
    <name type="scientific">Heterocephalus glaber</name>
    <name type="common">Naked mole rat</name>
    <dbReference type="NCBI Taxonomy" id="10181"/>
    <lineage>
        <taxon>Eukaryota</taxon>
        <taxon>Metazoa</taxon>
        <taxon>Chordata</taxon>
        <taxon>Craniata</taxon>
        <taxon>Vertebrata</taxon>
        <taxon>Euteleostomi</taxon>
        <taxon>Mammalia</taxon>
        <taxon>Eutheria</taxon>
        <taxon>Euarchontoglires</taxon>
        <taxon>Glires</taxon>
        <taxon>Rodentia</taxon>
        <taxon>Hystricomorpha</taxon>
        <taxon>Bathyergidae</taxon>
        <taxon>Heterocephalus</taxon>
    </lineage>
</organism>
<dbReference type="FunCoup" id="G5BU39">
    <property type="interactions" value="128"/>
</dbReference>
<dbReference type="GO" id="GO:0008408">
    <property type="term" value="F:3'-5' exonuclease activity"/>
    <property type="evidence" value="ECO:0007669"/>
    <property type="project" value="InterPro"/>
</dbReference>
<sequence length="86" mass="9535">MNLFTNYGSFLELFKGKTEEEQRQRPEEPPPGSQLPDQQASARGPGDPKRKDHPGATLSFLGQHRGGNKLGLHTGIVAKRQKPENE</sequence>
<dbReference type="InterPro" id="IPR038838">
    <property type="entry name" value="TRIR"/>
</dbReference>
<dbReference type="PANTHER" id="PTHR34753:SF1">
    <property type="entry name" value="TELOMERASE RNA COMPONENT INTERACTING RNASE"/>
    <property type="match status" value="1"/>
</dbReference>
<name>G5BU39_HETGA</name>
<dbReference type="STRING" id="10181.G5BU39"/>
<proteinExistence type="predicted"/>
<dbReference type="EMBL" id="JH171888">
    <property type="protein sequence ID" value="EHB12800.1"/>
    <property type="molecule type" value="Genomic_DNA"/>
</dbReference>
<feature type="region of interest" description="Disordered" evidence="1">
    <location>
        <begin position="1"/>
        <end position="86"/>
    </location>
</feature>
<evidence type="ECO:0000313" key="3">
    <source>
        <dbReference type="Proteomes" id="UP000006813"/>
    </source>
</evidence>
<accession>G5BU39</accession>
<evidence type="ECO:0000256" key="1">
    <source>
        <dbReference type="SAM" id="MobiDB-lite"/>
    </source>
</evidence>
<reference evidence="2 3" key="1">
    <citation type="journal article" date="2011" name="Nature">
        <title>Genome sequencing reveals insights into physiology and longevity of the naked mole rat.</title>
        <authorList>
            <person name="Kim E.B."/>
            <person name="Fang X."/>
            <person name="Fushan A.A."/>
            <person name="Huang Z."/>
            <person name="Lobanov A.V."/>
            <person name="Han L."/>
            <person name="Marino S.M."/>
            <person name="Sun X."/>
            <person name="Turanov A.A."/>
            <person name="Yang P."/>
            <person name="Yim S.H."/>
            <person name="Zhao X."/>
            <person name="Kasaikina M.V."/>
            <person name="Stoletzki N."/>
            <person name="Peng C."/>
            <person name="Polak P."/>
            <person name="Xiong Z."/>
            <person name="Kiezun A."/>
            <person name="Zhu Y."/>
            <person name="Chen Y."/>
            <person name="Kryukov G.V."/>
            <person name="Zhang Q."/>
            <person name="Peshkin L."/>
            <person name="Yang L."/>
            <person name="Bronson R.T."/>
            <person name="Buffenstein R."/>
            <person name="Wang B."/>
            <person name="Han C."/>
            <person name="Li Q."/>
            <person name="Chen L."/>
            <person name="Zhao W."/>
            <person name="Sunyaev S.R."/>
            <person name="Park T.J."/>
            <person name="Zhang G."/>
            <person name="Wang J."/>
            <person name="Gladyshev V.N."/>
        </authorList>
    </citation>
    <scope>NUCLEOTIDE SEQUENCE [LARGE SCALE GENOMIC DNA]</scope>
</reference>
<dbReference type="PANTHER" id="PTHR34753">
    <property type="entry name" value="TELOMERASE RNA COMPONENT INTERACTING RNASE"/>
    <property type="match status" value="1"/>
</dbReference>
<gene>
    <name evidence="2" type="ORF">GW7_03760</name>
</gene>
<evidence type="ECO:0000313" key="2">
    <source>
        <dbReference type="EMBL" id="EHB12800.1"/>
    </source>
</evidence>
<feature type="compositionally biased region" description="Basic and acidic residues" evidence="1">
    <location>
        <begin position="14"/>
        <end position="28"/>
    </location>
</feature>
<protein>
    <submittedName>
        <fullName evidence="2">Uncharacterized protein</fullName>
    </submittedName>
</protein>
<dbReference type="AlphaFoldDB" id="G5BU39"/>
<dbReference type="Proteomes" id="UP000006813">
    <property type="component" value="Unassembled WGS sequence"/>
</dbReference>
<dbReference type="InParanoid" id="G5BU39"/>